<dbReference type="GO" id="GO:0005829">
    <property type="term" value="C:cytosol"/>
    <property type="evidence" value="ECO:0007669"/>
    <property type="project" value="TreeGrafter"/>
</dbReference>
<keyword evidence="2" id="KW-1185">Reference proteome</keyword>
<accession>A0A4Q9GNE7</accession>
<gene>
    <name evidence="1" type="ORF">EYE40_02320</name>
</gene>
<comment type="caution">
    <text evidence="1">The sequence shown here is derived from an EMBL/GenBank/DDBJ whole genome shotgun (WGS) entry which is preliminary data.</text>
</comment>
<evidence type="ECO:0000313" key="1">
    <source>
        <dbReference type="EMBL" id="TBN56322.1"/>
    </source>
</evidence>
<evidence type="ECO:0000313" key="2">
    <source>
        <dbReference type="Proteomes" id="UP000294194"/>
    </source>
</evidence>
<dbReference type="Proteomes" id="UP000294194">
    <property type="component" value="Unassembled WGS sequence"/>
</dbReference>
<dbReference type="Pfam" id="PF03883">
    <property type="entry name" value="H2O2_YaaD"/>
    <property type="match status" value="1"/>
</dbReference>
<protein>
    <submittedName>
        <fullName evidence="1">Peroxide stress protein YaaA</fullName>
    </submittedName>
</protein>
<organism evidence="1 2">
    <name type="scientific">Glaciihabitans arcticus</name>
    <dbReference type="NCBI Taxonomy" id="2668039"/>
    <lineage>
        <taxon>Bacteria</taxon>
        <taxon>Bacillati</taxon>
        <taxon>Actinomycetota</taxon>
        <taxon>Actinomycetes</taxon>
        <taxon>Micrococcales</taxon>
        <taxon>Microbacteriaceae</taxon>
        <taxon>Glaciihabitans</taxon>
    </lineage>
</organism>
<dbReference type="RefSeq" id="WP_130980432.1">
    <property type="nucleotide sequence ID" value="NZ_SISG01000001.1"/>
</dbReference>
<dbReference type="EMBL" id="SISG01000001">
    <property type="protein sequence ID" value="TBN56322.1"/>
    <property type="molecule type" value="Genomic_DNA"/>
</dbReference>
<proteinExistence type="predicted"/>
<sequence>MLVLLPPSETKRDGGDEGSSLDLAALSFPQLTAARKPVLSAVKSLSRNLSEASAALGLSAAQRFEIDRNRAISKSPTMPVMDRFTGVLYDGLAATELEDAPREWLANHVVVHSALFGLLRAGDRIPAYRLSHDSRLAGLPLKRHWSSSIAAALEAHDGLILDLRSESYASLGPAPVRENSVYLRVVTEGPDGTKRALNHFNKKGKGEFVRALALSGLFHEDVPSLLSWADTRGIRLAAGAPGELELTV</sequence>
<dbReference type="AlphaFoldDB" id="A0A4Q9GNE7"/>
<reference evidence="2" key="1">
    <citation type="submission" date="2019-02" db="EMBL/GenBank/DDBJ databases">
        <title>Glaciihabitans arcticus sp. nov., a psychrotolerant bacterium isolated from polar soil.</title>
        <authorList>
            <person name="Dahal R.H."/>
        </authorList>
    </citation>
    <scope>NUCLEOTIDE SEQUENCE [LARGE SCALE GENOMIC DNA]</scope>
    <source>
        <strain evidence="2">RP-3-7</strain>
    </source>
</reference>
<dbReference type="PANTHER" id="PTHR30283">
    <property type="entry name" value="PEROXIDE STRESS RESPONSE PROTEIN YAAA"/>
    <property type="match status" value="1"/>
</dbReference>
<dbReference type="InterPro" id="IPR005583">
    <property type="entry name" value="YaaA"/>
</dbReference>
<dbReference type="GO" id="GO:0033194">
    <property type="term" value="P:response to hydroperoxide"/>
    <property type="evidence" value="ECO:0007669"/>
    <property type="project" value="TreeGrafter"/>
</dbReference>
<name>A0A4Q9GNE7_9MICO</name>
<dbReference type="PANTHER" id="PTHR30283:SF4">
    <property type="entry name" value="PEROXIDE STRESS RESISTANCE PROTEIN YAAA"/>
    <property type="match status" value="1"/>
</dbReference>